<reference evidence="6 7" key="1">
    <citation type="submission" date="2017-05" db="EMBL/GenBank/DDBJ databases">
        <authorList>
            <person name="Song R."/>
            <person name="Chenine A.L."/>
            <person name="Ruprecht R.M."/>
        </authorList>
    </citation>
    <scope>NUCLEOTIDE SEQUENCE [LARGE SCALE GENOMIC DNA]</scope>
    <source>
        <strain evidence="6 7">CECT 8899</strain>
    </source>
</reference>
<dbReference type="GO" id="GO:0043565">
    <property type="term" value="F:sequence-specific DNA binding"/>
    <property type="evidence" value="ECO:0007669"/>
    <property type="project" value="InterPro"/>
</dbReference>
<protein>
    <submittedName>
        <fullName evidence="6">HTH-type transcriptional regulator ChbR</fullName>
    </submittedName>
</protein>
<dbReference type="InterPro" id="IPR018060">
    <property type="entry name" value="HTH_AraC"/>
</dbReference>
<keyword evidence="2" id="KW-0238">DNA-binding</keyword>
<dbReference type="InterPro" id="IPR050204">
    <property type="entry name" value="AraC_XylS_family_regulators"/>
</dbReference>
<dbReference type="Gene3D" id="2.60.120.10">
    <property type="entry name" value="Jelly Rolls"/>
    <property type="match status" value="1"/>
</dbReference>
<sequence>MLLVRATLGTKRPSTLHDHDFFELIWVQNGVVRHHMPELREDLREGDLLFVRPGDRHGLQGRGDEAMVVSVTFRPDLIADLAKRHPALMGTLFWSEAAQPVKLSRDNRQLADLNQSALRLERGRQDALEAEAFLLPLVTGLAGMTPLPRTAPDWLLAACDAARDPRVFRDGAAGFARVAGKAHPHVSRTARRFLGQSPSDYVNGQRMAFAARRLTGSSDSLTEIASDCGIPNLSHFHKLFREFHGQTPQKFRRTHQRDVVQPG</sequence>
<dbReference type="Pfam" id="PF12833">
    <property type="entry name" value="HTH_18"/>
    <property type="match status" value="1"/>
</dbReference>
<dbReference type="InterPro" id="IPR020449">
    <property type="entry name" value="Tscrpt_reg_AraC-type_HTH"/>
</dbReference>
<evidence type="ECO:0000313" key="6">
    <source>
        <dbReference type="EMBL" id="SMY06150.1"/>
    </source>
</evidence>
<feature type="domain" description="HTH araC/xylS-type" evidence="5">
    <location>
        <begin position="175"/>
        <end position="254"/>
    </location>
</feature>
<dbReference type="SUPFAM" id="SSF51182">
    <property type="entry name" value="RmlC-like cupins"/>
    <property type="match status" value="1"/>
</dbReference>
<evidence type="ECO:0000256" key="3">
    <source>
        <dbReference type="ARBA" id="ARBA00023159"/>
    </source>
</evidence>
<dbReference type="InterPro" id="IPR018062">
    <property type="entry name" value="HTH_AraC-typ_CS"/>
</dbReference>
<dbReference type="GO" id="GO:0003700">
    <property type="term" value="F:DNA-binding transcription factor activity"/>
    <property type="evidence" value="ECO:0007669"/>
    <property type="project" value="InterPro"/>
</dbReference>
<dbReference type="EMBL" id="FXZK01000001">
    <property type="protein sequence ID" value="SMY06150.1"/>
    <property type="molecule type" value="Genomic_DNA"/>
</dbReference>
<dbReference type="InterPro" id="IPR014710">
    <property type="entry name" value="RmlC-like_jellyroll"/>
</dbReference>
<proteinExistence type="predicted"/>
<dbReference type="AlphaFoldDB" id="A0A238LB59"/>
<dbReference type="PANTHER" id="PTHR46796">
    <property type="entry name" value="HTH-TYPE TRANSCRIPTIONAL ACTIVATOR RHAS-RELATED"/>
    <property type="match status" value="1"/>
</dbReference>
<dbReference type="InterPro" id="IPR011051">
    <property type="entry name" value="RmlC_Cupin_sf"/>
</dbReference>
<keyword evidence="7" id="KW-1185">Reference proteome</keyword>
<dbReference type="Proteomes" id="UP000201613">
    <property type="component" value="Unassembled WGS sequence"/>
</dbReference>
<dbReference type="Gene3D" id="1.10.10.60">
    <property type="entry name" value="Homeodomain-like"/>
    <property type="match status" value="1"/>
</dbReference>
<evidence type="ECO:0000313" key="7">
    <source>
        <dbReference type="Proteomes" id="UP000201613"/>
    </source>
</evidence>
<dbReference type="InterPro" id="IPR003313">
    <property type="entry name" value="AraC-bd"/>
</dbReference>
<organism evidence="6 7">
    <name type="scientific">Flavimaricola marinus</name>
    <dbReference type="NCBI Taxonomy" id="1819565"/>
    <lineage>
        <taxon>Bacteria</taxon>
        <taxon>Pseudomonadati</taxon>
        <taxon>Pseudomonadota</taxon>
        <taxon>Alphaproteobacteria</taxon>
        <taxon>Rhodobacterales</taxon>
        <taxon>Paracoccaceae</taxon>
        <taxon>Flavimaricola</taxon>
    </lineage>
</organism>
<evidence type="ECO:0000256" key="4">
    <source>
        <dbReference type="ARBA" id="ARBA00023163"/>
    </source>
</evidence>
<dbReference type="SMART" id="SM00342">
    <property type="entry name" value="HTH_ARAC"/>
    <property type="match status" value="1"/>
</dbReference>
<evidence type="ECO:0000256" key="2">
    <source>
        <dbReference type="ARBA" id="ARBA00023125"/>
    </source>
</evidence>
<evidence type="ECO:0000256" key="1">
    <source>
        <dbReference type="ARBA" id="ARBA00023015"/>
    </source>
</evidence>
<keyword evidence="3" id="KW-0010">Activator</keyword>
<keyword evidence="1" id="KW-0805">Transcription regulation</keyword>
<name>A0A238LB59_9RHOB</name>
<evidence type="ECO:0000259" key="5">
    <source>
        <dbReference type="PROSITE" id="PS01124"/>
    </source>
</evidence>
<dbReference type="InterPro" id="IPR009057">
    <property type="entry name" value="Homeodomain-like_sf"/>
</dbReference>
<keyword evidence="4" id="KW-0804">Transcription</keyword>
<dbReference type="PRINTS" id="PR00032">
    <property type="entry name" value="HTHARAC"/>
</dbReference>
<dbReference type="PROSITE" id="PS00041">
    <property type="entry name" value="HTH_ARAC_FAMILY_1"/>
    <property type="match status" value="1"/>
</dbReference>
<dbReference type="Pfam" id="PF02311">
    <property type="entry name" value="AraC_binding"/>
    <property type="match status" value="1"/>
</dbReference>
<accession>A0A238LB59</accession>
<gene>
    <name evidence="6" type="primary">chbR</name>
    <name evidence="6" type="ORF">LOM8899_00272</name>
</gene>
<dbReference type="PROSITE" id="PS01124">
    <property type="entry name" value="HTH_ARAC_FAMILY_2"/>
    <property type="match status" value="1"/>
</dbReference>
<dbReference type="SUPFAM" id="SSF46689">
    <property type="entry name" value="Homeodomain-like"/>
    <property type="match status" value="1"/>
</dbReference>